<dbReference type="SUPFAM" id="SSF56349">
    <property type="entry name" value="DNA breaking-rejoining enzymes"/>
    <property type="match status" value="1"/>
</dbReference>
<dbReference type="SUPFAM" id="SSF47823">
    <property type="entry name" value="lambda integrase-like, N-terminal domain"/>
    <property type="match status" value="1"/>
</dbReference>
<feature type="domain" description="Tyr recombinase" evidence="3">
    <location>
        <begin position="123"/>
        <end position="322"/>
    </location>
</feature>
<dbReference type="EMBL" id="LN906597">
    <property type="protein sequence ID" value="CUT17971.1"/>
    <property type="molecule type" value="Genomic_DNA"/>
</dbReference>
<keyword evidence="1" id="KW-0238">DNA-binding</keyword>
<accession>A0A0S4M2H1</accession>
<dbReference type="GO" id="GO:0015074">
    <property type="term" value="P:DNA integration"/>
    <property type="evidence" value="ECO:0007669"/>
    <property type="project" value="InterPro"/>
</dbReference>
<dbReference type="GO" id="GO:0006310">
    <property type="term" value="P:DNA recombination"/>
    <property type="evidence" value="ECO:0007669"/>
    <property type="project" value="UniProtKB-KW"/>
</dbReference>
<gene>
    <name evidence="4" type="ORF">Ark11_1158</name>
</gene>
<dbReference type="Gene3D" id="1.10.443.10">
    <property type="entry name" value="Intergrase catalytic core"/>
    <property type="match status" value="1"/>
</dbReference>
<name>A0A0S4M2H1_9BURK</name>
<reference evidence="5" key="1">
    <citation type="submission" date="2015-11" db="EMBL/GenBank/DDBJ databases">
        <authorList>
            <person name="Seth-Smith H.M.B."/>
        </authorList>
    </citation>
    <scope>NUCLEOTIDE SEQUENCE [LARGE SCALE GENOMIC DNA]</scope>
    <source>
        <strain evidence="5">2013Ark11</strain>
    </source>
</reference>
<dbReference type="InterPro" id="IPR013762">
    <property type="entry name" value="Integrase-like_cat_sf"/>
</dbReference>
<dbReference type="InterPro" id="IPR052925">
    <property type="entry name" value="Phage_Integrase-like_Recomb"/>
</dbReference>
<dbReference type="PROSITE" id="PS51898">
    <property type="entry name" value="TYR_RECOMBINASE"/>
    <property type="match status" value="1"/>
</dbReference>
<keyword evidence="2" id="KW-0233">DNA recombination</keyword>
<dbReference type="InterPro" id="IPR010998">
    <property type="entry name" value="Integrase_recombinase_N"/>
</dbReference>
<protein>
    <submittedName>
        <fullName evidence="4">Putative phage integrase</fullName>
    </submittedName>
</protein>
<evidence type="ECO:0000313" key="5">
    <source>
        <dbReference type="Proteomes" id="UP000198651"/>
    </source>
</evidence>
<dbReference type="PANTHER" id="PTHR34605">
    <property type="entry name" value="PHAGE_INTEGRASE DOMAIN-CONTAINING PROTEIN"/>
    <property type="match status" value="1"/>
</dbReference>
<evidence type="ECO:0000313" key="4">
    <source>
        <dbReference type="EMBL" id="CUT17971.1"/>
    </source>
</evidence>
<sequence>MIKDNKESMLHYDSYQSDSLSETERSKQIREYICASTAENTRKTYRSAIIQFERWGGRLPATKDMLIKYILGKANHLCPSTLSLHMTAISQWHCYQNIPDPCSDPTIKKIMIGIRRKHGRPSIKAKPLTVTNMMSFINNLLSKEKNIKTIRDMALLQVAFFGAFRRSELVNIQFEDISWTEKGVTINITRSKTDQEGHGSARAIPFGNPPICPVTALREWIMASNLNEGPVFRAINRWNHLESAPLHPSSINIFIKNIAKECGINPKQISSHSFRRGFSTAAASENIKFSLIKKQGGWKNDSTVHGYIEEGCQFSENAAGELMKIINTNY</sequence>
<dbReference type="Proteomes" id="UP000198651">
    <property type="component" value="Chromosome I"/>
</dbReference>
<dbReference type="CDD" id="cd00799">
    <property type="entry name" value="INT_Cre_C"/>
    <property type="match status" value="1"/>
</dbReference>
<dbReference type="GO" id="GO:0003677">
    <property type="term" value="F:DNA binding"/>
    <property type="evidence" value="ECO:0007669"/>
    <property type="project" value="UniProtKB-KW"/>
</dbReference>
<dbReference type="PANTHER" id="PTHR34605:SF3">
    <property type="entry name" value="P CELL-TYPE AGGLUTINATION PROTEIN MAP4-LIKE-RELATED"/>
    <property type="match status" value="1"/>
</dbReference>
<dbReference type="InterPro" id="IPR002104">
    <property type="entry name" value="Integrase_catalytic"/>
</dbReference>
<dbReference type="Pfam" id="PF00589">
    <property type="entry name" value="Phage_integrase"/>
    <property type="match status" value="1"/>
</dbReference>
<organism evidence="4 5">
    <name type="scientific">Candidatus Ichthyocystis hellenicum</name>
    <dbReference type="NCBI Taxonomy" id="1561003"/>
    <lineage>
        <taxon>Bacteria</taxon>
        <taxon>Pseudomonadati</taxon>
        <taxon>Pseudomonadota</taxon>
        <taxon>Betaproteobacteria</taxon>
        <taxon>Burkholderiales</taxon>
        <taxon>Candidatus Ichthyocystis</taxon>
    </lineage>
</organism>
<evidence type="ECO:0000256" key="2">
    <source>
        <dbReference type="ARBA" id="ARBA00023172"/>
    </source>
</evidence>
<dbReference type="Gene3D" id="1.10.150.130">
    <property type="match status" value="1"/>
</dbReference>
<proteinExistence type="predicted"/>
<dbReference type="InterPro" id="IPR011010">
    <property type="entry name" value="DNA_brk_join_enz"/>
</dbReference>
<keyword evidence="5" id="KW-1185">Reference proteome</keyword>
<dbReference type="STRING" id="1561003.Ark11_1158"/>
<evidence type="ECO:0000259" key="3">
    <source>
        <dbReference type="PROSITE" id="PS51898"/>
    </source>
</evidence>
<dbReference type="OrthoDB" id="5914130at2"/>
<dbReference type="RefSeq" id="WP_092343464.1">
    <property type="nucleotide sequence ID" value="NZ_LN906597.1"/>
</dbReference>
<evidence type="ECO:0000256" key="1">
    <source>
        <dbReference type="ARBA" id="ARBA00023125"/>
    </source>
</evidence>
<dbReference type="AlphaFoldDB" id="A0A0S4M2H1"/>